<dbReference type="InterPro" id="IPR022496">
    <property type="entry name" value="T6A_TsaB"/>
</dbReference>
<dbReference type="Gene3D" id="3.30.420.40">
    <property type="match status" value="2"/>
</dbReference>
<gene>
    <name evidence="2" type="primary">tsaB</name>
    <name evidence="2" type="ORF">H9856_03890</name>
</gene>
<keyword evidence="2" id="KW-0012">Acyltransferase</keyword>
<dbReference type="InterPro" id="IPR000905">
    <property type="entry name" value="Gcp-like_dom"/>
</dbReference>
<dbReference type="EMBL" id="DXFH01000013">
    <property type="protein sequence ID" value="HIX35528.1"/>
    <property type="molecule type" value="Genomic_DNA"/>
</dbReference>
<dbReference type="Pfam" id="PF00814">
    <property type="entry name" value="TsaD"/>
    <property type="match status" value="1"/>
</dbReference>
<dbReference type="PANTHER" id="PTHR11735">
    <property type="entry name" value="TRNA N6-ADENOSINE THREONYLCARBAMOYLTRANSFERASE"/>
    <property type="match status" value="1"/>
</dbReference>
<feature type="domain" description="Gcp-like" evidence="1">
    <location>
        <begin position="34"/>
        <end position="158"/>
    </location>
</feature>
<reference evidence="2" key="2">
    <citation type="submission" date="2021-04" db="EMBL/GenBank/DDBJ databases">
        <authorList>
            <person name="Gilroy R."/>
        </authorList>
    </citation>
    <scope>NUCLEOTIDE SEQUENCE</scope>
    <source>
        <strain evidence="2">ChiSxjej3B15-572</strain>
    </source>
</reference>
<protein>
    <submittedName>
        <fullName evidence="2">tRNA (Adenosine(37)-N6)-threonylcarbamoyltransferase complex dimerization subunit type 1 TsaB</fullName>
        <ecNumber evidence="2">2.3.1.234</ecNumber>
    </submittedName>
</protein>
<dbReference type="NCBIfam" id="TIGR03725">
    <property type="entry name" value="T6A_YeaZ"/>
    <property type="match status" value="1"/>
</dbReference>
<name>A0A9D1VHZ0_9LACO</name>
<dbReference type="EC" id="2.3.1.234" evidence="2"/>
<dbReference type="GO" id="GO:0005829">
    <property type="term" value="C:cytosol"/>
    <property type="evidence" value="ECO:0007669"/>
    <property type="project" value="TreeGrafter"/>
</dbReference>
<comment type="caution">
    <text evidence="2">The sequence shown here is derived from an EMBL/GenBank/DDBJ whole genome shotgun (WGS) entry which is preliminary data.</text>
</comment>
<dbReference type="GO" id="GO:0002949">
    <property type="term" value="P:tRNA threonylcarbamoyladenosine modification"/>
    <property type="evidence" value="ECO:0007669"/>
    <property type="project" value="InterPro"/>
</dbReference>
<evidence type="ECO:0000313" key="2">
    <source>
        <dbReference type="EMBL" id="HIX35528.1"/>
    </source>
</evidence>
<dbReference type="InterPro" id="IPR043129">
    <property type="entry name" value="ATPase_NBD"/>
</dbReference>
<dbReference type="SUPFAM" id="SSF53067">
    <property type="entry name" value="Actin-like ATPase domain"/>
    <property type="match status" value="2"/>
</dbReference>
<dbReference type="CDD" id="cd24032">
    <property type="entry name" value="ASKHA_NBD_TsaB"/>
    <property type="match status" value="1"/>
</dbReference>
<proteinExistence type="predicted"/>
<sequence length="242" mass="27083">MKVLAIDTSNQPMSIALVEDNTLKATTTLNTVLNHSIYVLPTIDELFKRVDWQPADIDRVVVAKGPGSYTGIRIAVTTAKTLAMTLNKELVGVSSLQVLASNLPPANDQLIVPFMDARRGNVFAGMYQYDNNQQLQTVVADQHMAFTQLLQLIEKQGRPALLVGKMSKRVNRENLALPDQVKILPASYAFPSTYRLALIGEQLSPVKDIDHFVPDYLRLTQAERDWQKEHPEAQPQNYVEEV</sequence>
<evidence type="ECO:0000313" key="3">
    <source>
        <dbReference type="Proteomes" id="UP000824231"/>
    </source>
</evidence>
<dbReference type="GO" id="GO:0061711">
    <property type="term" value="F:tRNA N(6)-L-threonylcarbamoyladenine synthase activity"/>
    <property type="evidence" value="ECO:0007669"/>
    <property type="project" value="UniProtKB-EC"/>
</dbReference>
<evidence type="ECO:0000259" key="1">
    <source>
        <dbReference type="Pfam" id="PF00814"/>
    </source>
</evidence>
<dbReference type="AlphaFoldDB" id="A0A9D1VHZ0"/>
<organism evidence="2 3">
    <name type="scientific">Candidatus Limosilactobacillus merdigallinarum</name>
    <dbReference type="NCBI Taxonomy" id="2838652"/>
    <lineage>
        <taxon>Bacteria</taxon>
        <taxon>Bacillati</taxon>
        <taxon>Bacillota</taxon>
        <taxon>Bacilli</taxon>
        <taxon>Lactobacillales</taxon>
        <taxon>Lactobacillaceae</taxon>
        <taxon>Limosilactobacillus</taxon>
    </lineage>
</organism>
<accession>A0A9D1VHZ0</accession>
<dbReference type="Proteomes" id="UP000824231">
    <property type="component" value="Unassembled WGS sequence"/>
</dbReference>
<keyword evidence="2" id="KW-0808">Transferase</keyword>
<reference evidence="2" key="1">
    <citation type="journal article" date="2021" name="PeerJ">
        <title>Extensive microbial diversity within the chicken gut microbiome revealed by metagenomics and culture.</title>
        <authorList>
            <person name="Gilroy R."/>
            <person name="Ravi A."/>
            <person name="Getino M."/>
            <person name="Pursley I."/>
            <person name="Horton D.L."/>
            <person name="Alikhan N.F."/>
            <person name="Baker D."/>
            <person name="Gharbi K."/>
            <person name="Hall N."/>
            <person name="Watson M."/>
            <person name="Adriaenssens E.M."/>
            <person name="Foster-Nyarko E."/>
            <person name="Jarju S."/>
            <person name="Secka A."/>
            <person name="Antonio M."/>
            <person name="Oren A."/>
            <person name="Chaudhuri R.R."/>
            <person name="La Ragione R."/>
            <person name="Hildebrand F."/>
            <person name="Pallen M.J."/>
        </authorList>
    </citation>
    <scope>NUCLEOTIDE SEQUENCE</scope>
    <source>
        <strain evidence="2">ChiSxjej3B15-572</strain>
    </source>
</reference>
<dbReference type="PANTHER" id="PTHR11735:SF11">
    <property type="entry name" value="TRNA THREONYLCARBAMOYLADENOSINE BIOSYNTHESIS PROTEIN TSAB"/>
    <property type="match status" value="1"/>
</dbReference>